<evidence type="ECO:0000256" key="1">
    <source>
        <dbReference type="SAM" id="Phobius"/>
    </source>
</evidence>
<keyword evidence="1" id="KW-1133">Transmembrane helix</keyword>
<proteinExistence type="predicted"/>
<organism evidence="2">
    <name type="scientific">Octopus bimaculoides</name>
    <name type="common">California two-spotted octopus</name>
    <dbReference type="NCBI Taxonomy" id="37653"/>
    <lineage>
        <taxon>Eukaryota</taxon>
        <taxon>Metazoa</taxon>
        <taxon>Spiralia</taxon>
        <taxon>Lophotrochozoa</taxon>
        <taxon>Mollusca</taxon>
        <taxon>Cephalopoda</taxon>
        <taxon>Coleoidea</taxon>
        <taxon>Octopodiformes</taxon>
        <taxon>Octopoda</taxon>
        <taxon>Incirrata</taxon>
        <taxon>Octopodidae</taxon>
        <taxon>Octopus</taxon>
    </lineage>
</organism>
<protein>
    <submittedName>
        <fullName evidence="2">Uncharacterized protein</fullName>
    </submittedName>
</protein>
<accession>A0A0L8GMP1</accession>
<evidence type="ECO:0000313" key="2">
    <source>
        <dbReference type="EMBL" id="KOF78218.1"/>
    </source>
</evidence>
<keyword evidence="1" id="KW-0812">Transmembrane</keyword>
<name>A0A0L8GMP1_OCTBM</name>
<reference evidence="2" key="1">
    <citation type="submission" date="2015-07" db="EMBL/GenBank/DDBJ databases">
        <title>MeaNS - Measles Nucleotide Surveillance Program.</title>
        <authorList>
            <person name="Tran T."/>
            <person name="Druce J."/>
        </authorList>
    </citation>
    <scope>NUCLEOTIDE SEQUENCE</scope>
    <source>
        <strain evidence="2">UCB-OBI-ISO-001</strain>
        <tissue evidence="2">Gonad</tissue>
    </source>
</reference>
<dbReference type="EMBL" id="KQ421173">
    <property type="protein sequence ID" value="KOF78218.1"/>
    <property type="molecule type" value="Genomic_DNA"/>
</dbReference>
<dbReference type="AlphaFoldDB" id="A0A0L8GMP1"/>
<sequence>MDEMCAFVRFKSFEKGKEIQMTAAFCLFSFGWLHFYYSTIITSQNVHIFYFLTPKTMSPML</sequence>
<keyword evidence="1" id="KW-0472">Membrane</keyword>
<feature type="transmembrane region" description="Helical" evidence="1">
    <location>
        <begin position="21"/>
        <end position="37"/>
    </location>
</feature>
<gene>
    <name evidence="2" type="ORF">OCBIM_22031140mg</name>
</gene>